<dbReference type="InterPro" id="IPR011005">
    <property type="entry name" value="Dihydropteroate_synth-like_sf"/>
</dbReference>
<dbReference type="NCBIfam" id="TIGR01496">
    <property type="entry name" value="DHPS"/>
    <property type="match status" value="1"/>
</dbReference>
<comment type="similarity">
    <text evidence="1 2">Belongs to the DHPS family.</text>
</comment>
<dbReference type="EC" id="2.5.1.15" evidence="2"/>
<evidence type="ECO:0000259" key="3">
    <source>
        <dbReference type="PROSITE" id="PS50972"/>
    </source>
</evidence>
<keyword evidence="2" id="KW-0479">Metal-binding</keyword>
<keyword evidence="5" id="KW-1185">Reference proteome</keyword>
<organism evidence="4 5">
    <name type="scientific">Sphaerisporangium dianthi</name>
    <dbReference type="NCBI Taxonomy" id="1436120"/>
    <lineage>
        <taxon>Bacteria</taxon>
        <taxon>Bacillati</taxon>
        <taxon>Actinomycetota</taxon>
        <taxon>Actinomycetes</taxon>
        <taxon>Streptosporangiales</taxon>
        <taxon>Streptosporangiaceae</taxon>
        <taxon>Sphaerisporangium</taxon>
    </lineage>
</organism>
<dbReference type="PANTHER" id="PTHR20941">
    <property type="entry name" value="FOLATE SYNTHESIS PROTEINS"/>
    <property type="match status" value="1"/>
</dbReference>
<dbReference type="PANTHER" id="PTHR20941:SF8">
    <property type="entry name" value="INACTIVE DIHYDROPTEROATE SYNTHASE 2"/>
    <property type="match status" value="1"/>
</dbReference>
<keyword evidence="2" id="KW-0460">Magnesium</keyword>
<protein>
    <recommendedName>
        <fullName evidence="2">Dihydropteroate synthase</fullName>
        <shortName evidence="2">DHPS</shortName>
        <ecNumber evidence="2">2.5.1.15</ecNumber>
    </recommendedName>
    <alternativeName>
        <fullName evidence="2">Dihydropteroate pyrophosphorylase</fullName>
    </alternativeName>
</protein>
<dbReference type="PROSITE" id="PS00793">
    <property type="entry name" value="DHPS_2"/>
    <property type="match status" value="1"/>
</dbReference>
<dbReference type="RefSeq" id="WP_380838606.1">
    <property type="nucleotide sequence ID" value="NZ_JBHSFP010000003.1"/>
</dbReference>
<sequence>MPTLRLRDREFRPGEHAVMAVVNRTPDSFYDRGRTFGFDAALTAVGEAVAAGADIVDIGGVKAGPGDDVDAAEEIRRVADLVAAVRRAHPALVISVDTWRAEVGEVVARAGADLLNDTWGGPDPGLAEVAAKYGIGLVCAHAGGVTPRTRPHRIAYDDVVADVVARTVALAERAVRAGVREDAIMIDPAHDFGKNTWHSLEVGRRLGELVDTGWPVLVAVSNKDFVGETLGGLPVDERHAGTIATLAVSAWQGARVFRVHDAASARAALATVGRLRRQP</sequence>
<dbReference type="SUPFAM" id="SSF51717">
    <property type="entry name" value="Dihydropteroate synthetase-like"/>
    <property type="match status" value="1"/>
</dbReference>
<evidence type="ECO:0000313" key="5">
    <source>
        <dbReference type="Proteomes" id="UP001596004"/>
    </source>
</evidence>
<keyword evidence="2" id="KW-0289">Folate biosynthesis</keyword>
<comment type="pathway">
    <text evidence="2">Cofactor biosynthesis; tetrahydrofolate biosynthesis; 7,8-dihydrofolate from 2-amino-4-hydroxy-6-hydroxymethyl-7,8-dihydropteridine diphosphate and 4-aminobenzoate: step 1/2.</text>
</comment>
<dbReference type="EMBL" id="JBHSFP010000003">
    <property type="protein sequence ID" value="MFC4530650.1"/>
    <property type="molecule type" value="Genomic_DNA"/>
</dbReference>
<feature type="domain" description="Pterin-binding" evidence="3">
    <location>
        <begin position="16"/>
        <end position="270"/>
    </location>
</feature>
<comment type="cofactor">
    <cofactor evidence="2">
        <name>Mg(2+)</name>
        <dbReference type="ChEBI" id="CHEBI:18420"/>
    </cofactor>
</comment>
<gene>
    <name evidence="4" type="primary">folP</name>
    <name evidence="4" type="ORF">ACFO60_07730</name>
</gene>
<dbReference type="InterPro" id="IPR000489">
    <property type="entry name" value="Pterin-binding_dom"/>
</dbReference>
<evidence type="ECO:0000313" key="4">
    <source>
        <dbReference type="EMBL" id="MFC4530650.1"/>
    </source>
</evidence>
<name>A0ABV9CCV0_9ACTN</name>
<keyword evidence="2 4" id="KW-0808">Transferase</keyword>
<comment type="function">
    <text evidence="2">Catalyzes the condensation of para-aminobenzoate (pABA) with 6-hydroxymethyl-7,8-dihydropterin diphosphate (DHPt-PP) to form 7,8-dihydropteroate (H2Pte), the immediate precursor of folate derivatives.</text>
</comment>
<evidence type="ECO:0000256" key="1">
    <source>
        <dbReference type="ARBA" id="ARBA00009503"/>
    </source>
</evidence>
<dbReference type="InterPro" id="IPR006390">
    <property type="entry name" value="DHP_synth_dom"/>
</dbReference>
<dbReference type="Pfam" id="PF00809">
    <property type="entry name" value="Pterin_bind"/>
    <property type="match status" value="1"/>
</dbReference>
<evidence type="ECO:0000256" key="2">
    <source>
        <dbReference type="RuleBase" id="RU361205"/>
    </source>
</evidence>
<dbReference type="InterPro" id="IPR045031">
    <property type="entry name" value="DHP_synth-like"/>
</dbReference>
<dbReference type="PROSITE" id="PS00792">
    <property type="entry name" value="DHPS_1"/>
    <property type="match status" value="1"/>
</dbReference>
<reference evidence="5" key="1">
    <citation type="journal article" date="2019" name="Int. J. Syst. Evol. Microbiol.">
        <title>The Global Catalogue of Microorganisms (GCM) 10K type strain sequencing project: providing services to taxonomists for standard genome sequencing and annotation.</title>
        <authorList>
            <consortium name="The Broad Institute Genomics Platform"/>
            <consortium name="The Broad Institute Genome Sequencing Center for Infectious Disease"/>
            <person name="Wu L."/>
            <person name="Ma J."/>
        </authorList>
    </citation>
    <scope>NUCLEOTIDE SEQUENCE [LARGE SCALE GENOMIC DNA]</scope>
    <source>
        <strain evidence="5">CGMCC 4.7132</strain>
    </source>
</reference>
<dbReference type="Gene3D" id="3.20.20.20">
    <property type="entry name" value="Dihydropteroate synthase-like"/>
    <property type="match status" value="1"/>
</dbReference>
<accession>A0ABV9CCV0</accession>
<proteinExistence type="inferred from homology"/>
<comment type="caution">
    <text evidence="4">The sequence shown here is derived from an EMBL/GenBank/DDBJ whole genome shotgun (WGS) entry which is preliminary data.</text>
</comment>
<dbReference type="Proteomes" id="UP001596004">
    <property type="component" value="Unassembled WGS sequence"/>
</dbReference>
<dbReference type="PROSITE" id="PS50972">
    <property type="entry name" value="PTERIN_BINDING"/>
    <property type="match status" value="1"/>
</dbReference>
<dbReference type="GO" id="GO:0004156">
    <property type="term" value="F:dihydropteroate synthase activity"/>
    <property type="evidence" value="ECO:0007669"/>
    <property type="project" value="UniProtKB-EC"/>
</dbReference>